<proteinExistence type="predicted"/>
<evidence type="ECO:0000256" key="7">
    <source>
        <dbReference type="ARBA" id="ARBA00023303"/>
    </source>
</evidence>
<dbReference type="RefSeq" id="XP_032816025.1">
    <property type="nucleotide sequence ID" value="XM_032960134.1"/>
</dbReference>
<keyword evidence="13" id="KW-0675">Receptor</keyword>
<feature type="domain" description="Ion transport" evidence="9">
    <location>
        <begin position="833"/>
        <end position="1082"/>
    </location>
</feature>
<keyword evidence="2" id="KW-0813">Transport</keyword>
<dbReference type="InterPro" id="IPR050927">
    <property type="entry name" value="TRPM"/>
</dbReference>
<feature type="transmembrane region" description="Helical" evidence="8">
    <location>
        <begin position="965"/>
        <end position="982"/>
    </location>
</feature>
<feature type="transmembrane region" description="Helical" evidence="8">
    <location>
        <begin position="902"/>
        <end position="920"/>
    </location>
</feature>
<dbReference type="PANTHER" id="PTHR13800">
    <property type="entry name" value="TRANSIENT RECEPTOR POTENTIAL CATION CHANNEL, SUBFAMILY M, MEMBER 6"/>
    <property type="match status" value="1"/>
</dbReference>
<comment type="subcellular location">
    <subcellularLocation>
        <location evidence="1">Membrane</location>
        <topology evidence="1">Multi-pass membrane protein</topology>
    </subcellularLocation>
</comment>
<accession>A0AAJ7TDV6</accession>
<evidence type="ECO:0000256" key="4">
    <source>
        <dbReference type="ARBA" id="ARBA00022989"/>
    </source>
</evidence>
<evidence type="ECO:0000259" key="11">
    <source>
        <dbReference type="Pfam" id="PF25508"/>
    </source>
</evidence>
<dbReference type="PANTHER" id="PTHR13800:SF12">
    <property type="entry name" value="TRANSIENT RECEPTOR POTENTIAL CATION CHANNEL SUBFAMILY M MEMBER-LIKE 2"/>
    <property type="match status" value="1"/>
</dbReference>
<evidence type="ECO:0000256" key="6">
    <source>
        <dbReference type="ARBA" id="ARBA00023136"/>
    </source>
</evidence>
<evidence type="ECO:0000259" key="9">
    <source>
        <dbReference type="Pfam" id="PF00520"/>
    </source>
</evidence>
<evidence type="ECO:0000256" key="8">
    <source>
        <dbReference type="SAM" id="Phobius"/>
    </source>
</evidence>
<evidence type="ECO:0000256" key="3">
    <source>
        <dbReference type="ARBA" id="ARBA00022692"/>
    </source>
</evidence>
<dbReference type="GO" id="GO:0005886">
    <property type="term" value="C:plasma membrane"/>
    <property type="evidence" value="ECO:0007669"/>
    <property type="project" value="TreeGrafter"/>
</dbReference>
<dbReference type="Pfam" id="PF00520">
    <property type="entry name" value="Ion_trans"/>
    <property type="match status" value="1"/>
</dbReference>
<evidence type="ECO:0000313" key="13">
    <source>
        <dbReference type="RefSeq" id="XP_032816025.1"/>
    </source>
</evidence>
<feature type="domain" description="TRPM SLOG" evidence="10">
    <location>
        <begin position="91"/>
        <end position="318"/>
    </location>
</feature>
<organism evidence="12 13">
    <name type="scientific">Petromyzon marinus</name>
    <name type="common">Sea lamprey</name>
    <dbReference type="NCBI Taxonomy" id="7757"/>
    <lineage>
        <taxon>Eukaryota</taxon>
        <taxon>Metazoa</taxon>
        <taxon>Chordata</taxon>
        <taxon>Craniata</taxon>
        <taxon>Vertebrata</taxon>
        <taxon>Cyclostomata</taxon>
        <taxon>Hyperoartia</taxon>
        <taxon>Petromyzontiformes</taxon>
        <taxon>Petromyzontidae</taxon>
        <taxon>Petromyzon</taxon>
    </lineage>
</organism>
<dbReference type="GO" id="GO:0099604">
    <property type="term" value="F:ligand-gated calcium channel activity"/>
    <property type="evidence" value="ECO:0007669"/>
    <property type="project" value="TreeGrafter"/>
</dbReference>
<dbReference type="InterPro" id="IPR005821">
    <property type="entry name" value="Ion_trans_dom"/>
</dbReference>
<dbReference type="Pfam" id="PF18139">
    <property type="entry name" value="LSDAT_euk"/>
    <property type="match status" value="1"/>
</dbReference>
<keyword evidence="4 8" id="KW-1133">Transmembrane helix</keyword>
<feature type="transmembrane region" description="Helical" evidence="8">
    <location>
        <begin position="819"/>
        <end position="847"/>
    </location>
</feature>
<evidence type="ECO:0000256" key="5">
    <source>
        <dbReference type="ARBA" id="ARBA00023065"/>
    </source>
</evidence>
<protein>
    <submittedName>
        <fullName evidence="13">Transient receptor potential cation channel subfamily M member 5 isoform X1</fullName>
    </submittedName>
</protein>
<evidence type="ECO:0000259" key="10">
    <source>
        <dbReference type="Pfam" id="PF18139"/>
    </source>
</evidence>
<name>A0AAJ7TDV6_PETMA</name>
<dbReference type="InterPro" id="IPR041491">
    <property type="entry name" value="TRPM_SLOG"/>
</dbReference>
<keyword evidence="5" id="KW-0406">Ion transport</keyword>
<reference evidence="13" key="1">
    <citation type="submission" date="2025-08" db="UniProtKB">
        <authorList>
            <consortium name="RefSeq"/>
        </authorList>
    </citation>
    <scope>IDENTIFICATION</scope>
    <source>
        <tissue evidence="13">Sperm</tissue>
    </source>
</reference>
<dbReference type="Proteomes" id="UP001318040">
    <property type="component" value="Chromosome 24"/>
</dbReference>
<dbReference type="InterPro" id="IPR057366">
    <property type="entry name" value="TRPM-like"/>
</dbReference>
<keyword evidence="6 8" id="KW-0472">Membrane</keyword>
<gene>
    <name evidence="13" type="primary">TRPM5</name>
</gene>
<feature type="transmembrane region" description="Helical" evidence="8">
    <location>
        <begin position="1045"/>
        <end position="1070"/>
    </location>
</feature>
<dbReference type="KEGG" id="pmrn:116945634"/>
<dbReference type="AlphaFoldDB" id="A0AAJ7TDV6"/>
<sequence>MASHGLQDEGWIGRNIRIPVCSAYVADIELAHNGRATCQCGSSMALHTHLAQQNNTHPDDTVWNPDLHTSDEPTDAYGDFICQGLGKSQRKYARVSYKTSADLLYNVLTRTWGLRTPNLVMSVVGGEANFQLKPWVRDVLRTGLMRAVQSTGAWLITGGLHTGVMRHIGEAVSEHSMARTPAEHKVVAIGIVPWGQLAGRKALLNKRGLRKEYTVPGWERPLLPLDKNHSHFLLVDDGTTGQRSTHVHMLRVHLERFIAKQKTMHGGTGCIEIPVLYVLIGGELEVLKTVQDAVVNGTPCLVLGGSGGIADIITAVVSVSPDEITAEMVATHHHVAFPNEDELSGEQLNKWTDVIKSIVEQSNMLTALTEEEHEVAEPMDTVILKSLFKACRGKSHEAAEYKDELNLALAWNQMDIAKSEIFNGNIAWKAKDLEESMNVALVSDKPNFVKLFVENGVNIGAFLTLKRLQQLYCATAPKSVLYKLLSDKLARRKDEKVGSFLFGKTDDDEDSGGGGDEADAAATVAEDEANGGALSGSNPDVGRKPGFTMRDVSLVLHDFLGDVCEPIYQDYMEKSSLKTLFKSKGKEVEQAYTDETDSPTFEEDSTRPKMYPYRDLFIWAVLQNRRQMALYFWEMGQNSVASMLAAMRILKGLSRLEPEAEAALEMKDFMVMCENMSVAVLNECYRTSQARTFKLLVRQSPSWGNATCLQLASEANAEAFFSHSAAQDLLNDIWWGDMSNETDIWKIFAVFFCPPLLYCNLIEFSELSIQKPSALEMDSVADGENVVLSLLQRLDEKDIEGVTMSMRERYTCSRRWTRFWGAPIIVFLGNVVTYFMFLFLFAYVLLVDFRPPPVGPRGPELFLYFWVFTLVCEEIRQSFHKVGNISLVHSLKQYIEDFWNKCDIIAISLFILGLILRMFPSRFNDGRVVFCLDYMVFAMRLIHIFAVHKQLGPKIIIVGGMIKDVFFFLFILGIWLIAYGVATEGLLHPDDTRLDWTFRRVLYRPYLQIFGQIPLDEMDAVKILNCSDDSMEGMMGSNAACPNTYANWIVILLLVIFLLVTNVLLLNLLIAMFSYTFSQVQGNSDKIWRFQRYNLIVEYHDRPSLAPPFIIISHIKHLVRKFVFKATAEKHKHFMQKLQEDLDQRLMVWEGIQKVNYLTDAILRKRDCSEERLKRTSKKLDMVLKLAQDIQVQERRLNSLDAQYEQMRYCAKALSWLIEAQKETNKDFTMVPPVCPGLDLKHA</sequence>
<dbReference type="Pfam" id="PF25508">
    <property type="entry name" value="TRPM2"/>
    <property type="match status" value="2"/>
</dbReference>
<feature type="domain" description="TRPM-like" evidence="11">
    <location>
        <begin position="538"/>
        <end position="723"/>
    </location>
</feature>
<evidence type="ECO:0000313" key="12">
    <source>
        <dbReference type="Proteomes" id="UP001318040"/>
    </source>
</evidence>
<feature type="domain" description="TRPM-like" evidence="11">
    <location>
        <begin position="420"/>
        <end position="495"/>
    </location>
</feature>
<keyword evidence="12" id="KW-1185">Reference proteome</keyword>
<evidence type="ECO:0000256" key="2">
    <source>
        <dbReference type="ARBA" id="ARBA00022448"/>
    </source>
</evidence>
<keyword evidence="3 8" id="KW-0812">Transmembrane</keyword>
<evidence type="ECO:0000256" key="1">
    <source>
        <dbReference type="ARBA" id="ARBA00004141"/>
    </source>
</evidence>
<keyword evidence="7" id="KW-0407">Ion channel</keyword>